<protein>
    <recommendedName>
        <fullName evidence="2">Tail assembly protein</fullName>
    </recommendedName>
</protein>
<proteinExistence type="predicted"/>
<accession>A0A7U3WDZ7</accession>
<name>A0A7U3WDZ7_9CAUD</name>
<evidence type="ECO:0008006" key="2">
    <source>
        <dbReference type="Google" id="ProtNLM"/>
    </source>
</evidence>
<organism evidence="1">
    <name type="scientific">Vibrio phage PH669</name>
    <dbReference type="NCBI Taxonomy" id="2800823"/>
    <lineage>
        <taxon>Viruses</taxon>
        <taxon>Duplodnaviria</taxon>
        <taxon>Heunggongvirae</taxon>
        <taxon>Uroviricota</taxon>
        <taxon>Caudoviricetes</taxon>
        <taxon>Queuovirinae</taxon>
    </lineage>
</organism>
<reference evidence="1" key="1">
    <citation type="submission" date="2020-12" db="EMBL/GenBank/DDBJ databases">
        <authorList>
            <person name="Hu Z."/>
        </authorList>
    </citation>
    <scope>NUCLEOTIDE SEQUENCE</scope>
</reference>
<evidence type="ECO:0000313" key="1">
    <source>
        <dbReference type="EMBL" id="QQK88547.1"/>
    </source>
</evidence>
<dbReference type="EMBL" id="MW423738">
    <property type="protein sequence ID" value="QQK88547.1"/>
    <property type="molecule type" value="Genomic_DNA"/>
</dbReference>
<sequence>MWYALAVVVAALIIGQAMSPRTQAIKPAGLDEFQAPTAEVGREIPVAFGTVDVRGPNVVWYGDLRSTPIRK</sequence>